<reference evidence="2 3" key="1">
    <citation type="submission" date="2019-01" db="EMBL/GenBank/DDBJ databases">
        <title>Sequencing of cultivated peanut Arachis hypogaea provides insights into genome evolution and oil improvement.</title>
        <authorList>
            <person name="Chen X."/>
        </authorList>
    </citation>
    <scope>NUCLEOTIDE SEQUENCE [LARGE SCALE GENOMIC DNA]</scope>
    <source>
        <strain evidence="3">cv. Fuhuasheng</strain>
        <tissue evidence="2">Leaves</tissue>
    </source>
</reference>
<dbReference type="Pfam" id="PF23310">
    <property type="entry name" value="TPR_27"/>
    <property type="match status" value="2"/>
</dbReference>
<name>A0A445ADJ4_ARAHY</name>
<keyword evidence="3" id="KW-1185">Reference proteome</keyword>
<gene>
    <name evidence="2" type="ORF">Ahy_B02g057994</name>
</gene>
<feature type="domain" description="At2g35280-like TPR" evidence="1">
    <location>
        <begin position="59"/>
        <end position="98"/>
    </location>
</feature>
<dbReference type="Proteomes" id="UP000289738">
    <property type="component" value="Chromosome B02"/>
</dbReference>
<dbReference type="PANTHER" id="PTHR33784:SF25">
    <property type="entry name" value="NUCLEIC ACID-BINDING, OB-FOLD-LIKE PROTEIN"/>
    <property type="match status" value="1"/>
</dbReference>
<proteinExistence type="predicted"/>
<dbReference type="EMBL" id="SDMP01000012">
    <property type="protein sequence ID" value="RYR24491.1"/>
    <property type="molecule type" value="Genomic_DNA"/>
</dbReference>
<evidence type="ECO:0000259" key="1">
    <source>
        <dbReference type="Pfam" id="PF23310"/>
    </source>
</evidence>
<dbReference type="PANTHER" id="PTHR33784">
    <property type="entry name" value="OS05G0482100 PROTEIN"/>
    <property type="match status" value="1"/>
</dbReference>
<feature type="domain" description="At2g35280-like TPR" evidence="1">
    <location>
        <begin position="343"/>
        <end position="433"/>
    </location>
</feature>
<protein>
    <recommendedName>
        <fullName evidence="1">At2g35280-like TPR domain-containing protein</fullName>
    </recommendedName>
</protein>
<evidence type="ECO:0000313" key="2">
    <source>
        <dbReference type="EMBL" id="RYR24491.1"/>
    </source>
</evidence>
<dbReference type="InterPro" id="IPR057136">
    <property type="entry name" value="At2g35280_TPR_dom"/>
</dbReference>
<sequence>MERLSTAFELPRDVWLAIAIKVVTNSIVDLCRFRMTCCVARDVGDGDTVLRMVAIPPPHEMNWLWIRDPVGRRFFERCIEIGHPELLFREALRELYIRPGDLLPACYSSCFVVLIISWPDEVHMPKRGEEHTVCDSTRCMTRGHMGLLYDYRRRAAERGSVYGVGGADHIRYIRCRADYEVERYVDIPRGTTKHIEKKNKLGIPKRQNGQNEKARYTTDGIRSQTAPGDYKDGQSDTVNNSLCDNCLEPLCCPLLTHNGPFINCLMHSIQEKEMYRPTGPANLPHDVWTLIAGRTAAQSVRDLCSLRMSCTAARNTREEDIVYRFASIPIWDQRWWSLSPMHQVGRNFLARCRQSGNLEVMFRSAVSDLFLGGSRLAGMKTMHVVAAQGHSVAQYTVSMILMLRDDFESKNKGLQIFRVLEAAGALTICKLVFRGVIQGTWTHLRRLPMLNAENLVCSSHACPCRGNMGAIYRHQRYGRGWDVNDGNGGAAHIPCVHCRADYELILFVHLFD</sequence>
<evidence type="ECO:0000313" key="3">
    <source>
        <dbReference type="Proteomes" id="UP000289738"/>
    </source>
</evidence>
<dbReference type="STRING" id="3818.A0A445ADJ4"/>
<organism evidence="2 3">
    <name type="scientific">Arachis hypogaea</name>
    <name type="common">Peanut</name>
    <dbReference type="NCBI Taxonomy" id="3818"/>
    <lineage>
        <taxon>Eukaryota</taxon>
        <taxon>Viridiplantae</taxon>
        <taxon>Streptophyta</taxon>
        <taxon>Embryophyta</taxon>
        <taxon>Tracheophyta</taxon>
        <taxon>Spermatophyta</taxon>
        <taxon>Magnoliopsida</taxon>
        <taxon>eudicotyledons</taxon>
        <taxon>Gunneridae</taxon>
        <taxon>Pentapetalae</taxon>
        <taxon>rosids</taxon>
        <taxon>fabids</taxon>
        <taxon>Fabales</taxon>
        <taxon>Fabaceae</taxon>
        <taxon>Papilionoideae</taxon>
        <taxon>50 kb inversion clade</taxon>
        <taxon>dalbergioids sensu lato</taxon>
        <taxon>Dalbergieae</taxon>
        <taxon>Pterocarpus clade</taxon>
        <taxon>Arachis</taxon>
    </lineage>
</organism>
<comment type="caution">
    <text evidence="2">The sequence shown here is derived from an EMBL/GenBank/DDBJ whole genome shotgun (WGS) entry which is preliminary data.</text>
</comment>
<dbReference type="InterPro" id="IPR040338">
    <property type="entry name" value="At1g67623-like"/>
</dbReference>
<dbReference type="AlphaFoldDB" id="A0A445ADJ4"/>
<accession>A0A445ADJ4</accession>